<feature type="compositionally biased region" description="Low complexity" evidence="1">
    <location>
        <begin position="411"/>
        <end position="422"/>
    </location>
</feature>
<evidence type="ECO:0000313" key="4">
    <source>
        <dbReference type="Proteomes" id="UP000007148"/>
    </source>
</evidence>
<feature type="transmembrane region" description="Helical" evidence="2">
    <location>
        <begin position="361"/>
        <end position="384"/>
    </location>
</feature>
<keyword evidence="2" id="KW-0812">Transmembrane</keyword>
<accession>G4TFZ1</accession>
<dbReference type="STRING" id="1109443.G4TFZ1"/>
<proteinExistence type="predicted"/>
<sequence length="532" mass="56663">MPIVIIDDTNPAIVYSQRSWRGVSGNTNNEYKSSLHYPTAVGATIRYQFRGIGIHVYGTVTQPVTKGYPNVTYQVDNDLPRGWNLSLSLQDTINTQSHVVLFKSAEYDYGDHEITVYVGDFDPGTTGRLNFDFLLVIGATEEDARNAGGLILLDDNEAGSIYDAGWSLTGGYKQEMRFGVHRSPAGATATATLPFTGTNIEVYATLDGDYGSNAIASFAVDRGTASEVVRTFNGPGRVTRQFNTRILSLLDLADGSHTLSITALGNGAVGWRLDYFIYGTPTVASSPADSGAVGDNSSNGGVSGSSASQSGGATSQTATGVIQSPIPGSDSVTLSRHINGSAGLNEQPVGESLVRGQSSKAAIAGGVIGGIAIMALAIFFLCLYRRRRKKERETASIDQYRVSVDSHGPHNSANATASSSTTPKRGDITLPVLYIPPNKAPLTIAAPAQPNLPRATTLATVQESHEAERNRVQGGSTLPLFFSTDQQGLPEATLPEEEHQGRLREQDGGIRLEWVDNEGVHETLPPSYSNYS</sequence>
<evidence type="ECO:0000256" key="2">
    <source>
        <dbReference type="SAM" id="Phobius"/>
    </source>
</evidence>
<dbReference type="eggNOG" id="ENOG502SYQD">
    <property type="taxonomic scope" value="Eukaryota"/>
</dbReference>
<dbReference type="Proteomes" id="UP000007148">
    <property type="component" value="Unassembled WGS sequence"/>
</dbReference>
<protein>
    <recommendedName>
        <fullName evidence="5">Transmembrane protein</fullName>
    </recommendedName>
</protein>
<dbReference type="InParanoid" id="G4TFZ1"/>
<reference evidence="3 4" key="1">
    <citation type="journal article" date="2011" name="PLoS Pathog.">
        <title>Endophytic Life Strategies Decoded by Genome and Transcriptome Analyses of the Mutualistic Root Symbiont Piriformospora indica.</title>
        <authorList>
            <person name="Zuccaro A."/>
            <person name="Lahrmann U."/>
            <person name="Guldener U."/>
            <person name="Langen G."/>
            <person name="Pfiffi S."/>
            <person name="Biedenkopf D."/>
            <person name="Wong P."/>
            <person name="Samans B."/>
            <person name="Grimm C."/>
            <person name="Basiewicz M."/>
            <person name="Murat C."/>
            <person name="Martin F."/>
            <person name="Kogel K.H."/>
        </authorList>
    </citation>
    <scope>NUCLEOTIDE SEQUENCE [LARGE SCALE GENOMIC DNA]</scope>
    <source>
        <strain evidence="3 4">DSM 11827</strain>
    </source>
</reference>
<dbReference type="AlphaFoldDB" id="G4TFZ1"/>
<name>G4TFZ1_SERID</name>
<gene>
    <name evidence="3" type="ORF">PIIN_04178</name>
</gene>
<comment type="caution">
    <text evidence="3">The sequence shown here is derived from an EMBL/GenBank/DDBJ whole genome shotgun (WGS) entry which is preliminary data.</text>
</comment>
<dbReference type="EMBL" id="CAFZ01000076">
    <property type="protein sequence ID" value="CCA70239.1"/>
    <property type="molecule type" value="Genomic_DNA"/>
</dbReference>
<dbReference type="OrthoDB" id="3265734at2759"/>
<dbReference type="HOGENOM" id="CLU_555620_0_0_1"/>
<feature type="region of interest" description="Disordered" evidence="1">
    <location>
        <begin position="288"/>
        <end position="327"/>
    </location>
</feature>
<keyword evidence="2" id="KW-0472">Membrane</keyword>
<keyword evidence="2" id="KW-1133">Transmembrane helix</keyword>
<keyword evidence="4" id="KW-1185">Reference proteome</keyword>
<feature type="region of interest" description="Disordered" evidence="1">
    <location>
        <begin position="400"/>
        <end position="424"/>
    </location>
</feature>
<evidence type="ECO:0008006" key="5">
    <source>
        <dbReference type="Google" id="ProtNLM"/>
    </source>
</evidence>
<organism evidence="3 4">
    <name type="scientific">Serendipita indica (strain DSM 11827)</name>
    <name type="common">Root endophyte fungus</name>
    <name type="synonym">Piriformospora indica</name>
    <dbReference type="NCBI Taxonomy" id="1109443"/>
    <lineage>
        <taxon>Eukaryota</taxon>
        <taxon>Fungi</taxon>
        <taxon>Dikarya</taxon>
        <taxon>Basidiomycota</taxon>
        <taxon>Agaricomycotina</taxon>
        <taxon>Agaricomycetes</taxon>
        <taxon>Sebacinales</taxon>
        <taxon>Serendipitaceae</taxon>
        <taxon>Serendipita</taxon>
    </lineage>
</organism>
<evidence type="ECO:0000313" key="3">
    <source>
        <dbReference type="EMBL" id="CCA70239.1"/>
    </source>
</evidence>
<dbReference type="Gene3D" id="2.60.120.260">
    <property type="entry name" value="Galactose-binding domain-like"/>
    <property type="match status" value="2"/>
</dbReference>
<evidence type="ECO:0000256" key="1">
    <source>
        <dbReference type="SAM" id="MobiDB-lite"/>
    </source>
</evidence>
<feature type="compositionally biased region" description="Low complexity" evidence="1">
    <location>
        <begin position="289"/>
        <end position="320"/>
    </location>
</feature>